<evidence type="ECO:0000256" key="4">
    <source>
        <dbReference type="ARBA" id="ARBA00022692"/>
    </source>
</evidence>
<organism evidence="9 10">
    <name type="scientific">Sporanaerobacter acetigenes DSM 13106</name>
    <dbReference type="NCBI Taxonomy" id="1123281"/>
    <lineage>
        <taxon>Bacteria</taxon>
        <taxon>Bacillati</taxon>
        <taxon>Bacillota</taxon>
        <taxon>Tissierellia</taxon>
        <taxon>Tissierellales</taxon>
        <taxon>Sporanaerobacteraceae</taxon>
        <taxon>Sporanaerobacter</taxon>
    </lineage>
</organism>
<dbReference type="Gene3D" id="1.10.3720.10">
    <property type="entry name" value="MetI-like"/>
    <property type="match status" value="1"/>
</dbReference>
<evidence type="ECO:0000259" key="8">
    <source>
        <dbReference type="PROSITE" id="PS50928"/>
    </source>
</evidence>
<comment type="subcellular location">
    <subcellularLocation>
        <location evidence="1 7">Cell membrane</location>
        <topology evidence="1 7">Multi-pass membrane protein</topology>
    </subcellularLocation>
</comment>
<reference evidence="9 10" key="1">
    <citation type="submission" date="2016-11" db="EMBL/GenBank/DDBJ databases">
        <authorList>
            <person name="Jaros S."/>
            <person name="Januszkiewicz K."/>
            <person name="Wedrychowicz H."/>
        </authorList>
    </citation>
    <scope>NUCLEOTIDE SEQUENCE [LARGE SCALE GENOMIC DNA]</scope>
    <source>
        <strain evidence="9 10">DSM 13106</strain>
    </source>
</reference>
<dbReference type="InterPro" id="IPR045621">
    <property type="entry name" value="BPD_transp_1_N"/>
</dbReference>
<dbReference type="AlphaFoldDB" id="A0A1M5Z9F0"/>
<keyword evidence="2 7" id="KW-0813">Transport</keyword>
<evidence type="ECO:0000256" key="2">
    <source>
        <dbReference type="ARBA" id="ARBA00022448"/>
    </source>
</evidence>
<dbReference type="Pfam" id="PF19300">
    <property type="entry name" value="BPD_transp_1_N"/>
    <property type="match status" value="1"/>
</dbReference>
<keyword evidence="4 7" id="KW-0812">Transmembrane</keyword>
<feature type="transmembrane region" description="Helical" evidence="7">
    <location>
        <begin position="277"/>
        <end position="302"/>
    </location>
</feature>
<gene>
    <name evidence="9" type="ORF">SAMN02745180_02877</name>
</gene>
<evidence type="ECO:0000256" key="3">
    <source>
        <dbReference type="ARBA" id="ARBA00022475"/>
    </source>
</evidence>
<evidence type="ECO:0000313" key="10">
    <source>
        <dbReference type="Proteomes" id="UP000184389"/>
    </source>
</evidence>
<protein>
    <submittedName>
        <fullName evidence="9">Oligopeptide transport system permease protein</fullName>
    </submittedName>
</protein>
<keyword evidence="5 7" id="KW-1133">Transmembrane helix</keyword>
<sequence length="310" mass="34219">MAKYILKRIGYMFLTLFIIITITFFLMHAVPGGPFSVEEGEDWMSPAVQKALMDKYHLDAPLHKQYIDFLKGVLKFDLGPSYAYEGRSVTELIVGGFPVTIRMSIFYIILIIVFGIPLGIGAALNRNGPFDRGIMFITTLGKTLPGFVKASLLLYIFAFKLGWFPIFGIKDGFISYILPCIAMSLGSIGSMTRLNRTSMLEVLGQDYIRTARAKGLSERKVLYKHALRNASLPMITSLGGNIAGSLTGSFVIEKIFALSGVGGYFVQAVGNRDYTTIMGVTIFSSLISLTMVLIVDVLYGVVDPRVRIDK</sequence>
<dbReference type="SUPFAM" id="SSF161098">
    <property type="entry name" value="MetI-like"/>
    <property type="match status" value="1"/>
</dbReference>
<proteinExistence type="inferred from homology"/>
<dbReference type="PROSITE" id="PS50928">
    <property type="entry name" value="ABC_TM1"/>
    <property type="match status" value="1"/>
</dbReference>
<accession>A0A1M5Z9F0</accession>
<evidence type="ECO:0000256" key="6">
    <source>
        <dbReference type="ARBA" id="ARBA00023136"/>
    </source>
</evidence>
<feature type="transmembrane region" description="Helical" evidence="7">
    <location>
        <begin position="12"/>
        <end position="30"/>
    </location>
</feature>
<dbReference type="PANTHER" id="PTHR30465">
    <property type="entry name" value="INNER MEMBRANE ABC TRANSPORTER"/>
    <property type="match status" value="1"/>
</dbReference>
<comment type="similarity">
    <text evidence="7">Belongs to the binding-protein-dependent transport system permease family.</text>
</comment>
<dbReference type="CDD" id="cd06261">
    <property type="entry name" value="TM_PBP2"/>
    <property type="match status" value="1"/>
</dbReference>
<dbReference type="InterPro" id="IPR035906">
    <property type="entry name" value="MetI-like_sf"/>
</dbReference>
<feature type="domain" description="ABC transmembrane type-1" evidence="8">
    <location>
        <begin position="97"/>
        <end position="299"/>
    </location>
</feature>
<keyword evidence="3" id="KW-1003">Cell membrane</keyword>
<dbReference type="OrthoDB" id="24153at2"/>
<feature type="transmembrane region" description="Helical" evidence="7">
    <location>
        <begin position="105"/>
        <end position="125"/>
    </location>
</feature>
<keyword evidence="10" id="KW-1185">Reference proteome</keyword>
<dbReference type="Proteomes" id="UP000184389">
    <property type="component" value="Unassembled WGS sequence"/>
</dbReference>
<keyword evidence="6 7" id="KW-0472">Membrane</keyword>
<dbReference type="GO" id="GO:0055085">
    <property type="term" value="P:transmembrane transport"/>
    <property type="evidence" value="ECO:0007669"/>
    <property type="project" value="InterPro"/>
</dbReference>
<evidence type="ECO:0000256" key="7">
    <source>
        <dbReference type="RuleBase" id="RU363032"/>
    </source>
</evidence>
<dbReference type="GO" id="GO:0005886">
    <property type="term" value="C:plasma membrane"/>
    <property type="evidence" value="ECO:0007669"/>
    <property type="project" value="UniProtKB-SubCell"/>
</dbReference>
<dbReference type="PANTHER" id="PTHR30465:SF74">
    <property type="entry name" value="OLIGOPEPTIDE TRANSPORT SYSTEM PERMEASE PROTEIN OPPB"/>
    <property type="match status" value="1"/>
</dbReference>
<dbReference type="EMBL" id="FQXR01000026">
    <property type="protein sequence ID" value="SHI20850.1"/>
    <property type="molecule type" value="Genomic_DNA"/>
</dbReference>
<name>A0A1M5Z9F0_9FIRM</name>
<evidence type="ECO:0000313" key="9">
    <source>
        <dbReference type="EMBL" id="SHI20850.1"/>
    </source>
</evidence>
<evidence type="ECO:0000256" key="5">
    <source>
        <dbReference type="ARBA" id="ARBA00022989"/>
    </source>
</evidence>
<dbReference type="RefSeq" id="WP_072745464.1">
    <property type="nucleotide sequence ID" value="NZ_FQXR01000026.1"/>
</dbReference>
<feature type="transmembrane region" description="Helical" evidence="7">
    <location>
        <begin position="173"/>
        <end position="191"/>
    </location>
</feature>
<feature type="transmembrane region" description="Helical" evidence="7">
    <location>
        <begin position="146"/>
        <end position="167"/>
    </location>
</feature>
<evidence type="ECO:0000256" key="1">
    <source>
        <dbReference type="ARBA" id="ARBA00004651"/>
    </source>
</evidence>
<dbReference type="STRING" id="1123281.SAMN02745180_02877"/>
<dbReference type="InterPro" id="IPR000515">
    <property type="entry name" value="MetI-like"/>
</dbReference>
<dbReference type="Pfam" id="PF00528">
    <property type="entry name" value="BPD_transp_1"/>
    <property type="match status" value="1"/>
</dbReference>